<dbReference type="VEuPathDB" id="FungiDB:HpaG802963"/>
<dbReference type="EnsemblProtists" id="HpaT802963">
    <property type="protein sequence ID" value="HpaP802963"/>
    <property type="gene ID" value="HpaG802963"/>
</dbReference>
<protein>
    <submittedName>
        <fullName evidence="1">Uncharacterized protein</fullName>
    </submittedName>
</protein>
<accession>M4B9K3</accession>
<evidence type="ECO:0000313" key="1">
    <source>
        <dbReference type="EnsemblProtists" id="HpaP802963"/>
    </source>
</evidence>
<evidence type="ECO:0000313" key="2">
    <source>
        <dbReference type="Proteomes" id="UP000011713"/>
    </source>
</evidence>
<dbReference type="EMBL" id="JH598031">
    <property type="status" value="NOT_ANNOTATED_CDS"/>
    <property type="molecule type" value="Genomic_DNA"/>
</dbReference>
<proteinExistence type="predicted"/>
<dbReference type="AlphaFoldDB" id="M4B9K3"/>
<dbReference type="Proteomes" id="UP000011713">
    <property type="component" value="Unassembled WGS sequence"/>
</dbReference>
<name>M4B9K3_HYAAE</name>
<keyword evidence="2" id="KW-1185">Reference proteome</keyword>
<sequence length="67" mass="7715">MDLLGNVNLPSSDWEKDREEYALPSWRMGGNSVLFATSRWKLVAGIYPNIRRGLRASIVSTIICWRF</sequence>
<reference evidence="2" key="1">
    <citation type="journal article" date="2010" name="Science">
        <title>Signatures of adaptation to obligate biotrophy in the Hyaloperonospora arabidopsidis genome.</title>
        <authorList>
            <person name="Baxter L."/>
            <person name="Tripathy S."/>
            <person name="Ishaque N."/>
            <person name="Boot N."/>
            <person name="Cabral A."/>
            <person name="Kemen E."/>
            <person name="Thines M."/>
            <person name="Ah-Fong A."/>
            <person name="Anderson R."/>
            <person name="Badejoko W."/>
            <person name="Bittner-Eddy P."/>
            <person name="Boore J.L."/>
            <person name="Chibucos M.C."/>
            <person name="Coates M."/>
            <person name="Dehal P."/>
            <person name="Delehaunty K."/>
            <person name="Dong S."/>
            <person name="Downton P."/>
            <person name="Dumas B."/>
            <person name="Fabro G."/>
            <person name="Fronick C."/>
            <person name="Fuerstenberg S.I."/>
            <person name="Fulton L."/>
            <person name="Gaulin E."/>
            <person name="Govers F."/>
            <person name="Hughes L."/>
            <person name="Humphray S."/>
            <person name="Jiang R.H."/>
            <person name="Judelson H."/>
            <person name="Kamoun S."/>
            <person name="Kyung K."/>
            <person name="Meijer H."/>
            <person name="Minx P."/>
            <person name="Morris P."/>
            <person name="Nelson J."/>
            <person name="Phuntumart V."/>
            <person name="Qutob D."/>
            <person name="Rehmany A."/>
            <person name="Rougon-Cardoso A."/>
            <person name="Ryden P."/>
            <person name="Torto-Alalibo T."/>
            <person name="Studholme D."/>
            <person name="Wang Y."/>
            <person name="Win J."/>
            <person name="Wood J."/>
            <person name="Clifton S.W."/>
            <person name="Rogers J."/>
            <person name="Van den Ackerveken G."/>
            <person name="Jones J.D."/>
            <person name="McDowell J.M."/>
            <person name="Beynon J."/>
            <person name="Tyler B.M."/>
        </authorList>
    </citation>
    <scope>NUCLEOTIDE SEQUENCE [LARGE SCALE GENOMIC DNA]</scope>
    <source>
        <strain evidence="2">Emoy2</strain>
    </source>
</reference>
<organism evidence="1 2">
    <name type="scientific">Hyaloperonospora arabidopsidis (strain Emoy2)</name>
    <name type="common">Downy mildew agent</name>
    <name type="synonym">Peronospora arabidopsidis</name>
    <dbReference type="NCBI Taxonomy" id="559515"/>
    <lineage>
        <taxon>Eukaryota</taxon>
        <taxon>Sar</taxon>
        <taxon>Stramenopiles</taxon>
        <taxon>Oomycota</taxon>
        <taxon>Peronosporomycetes</taxon>
        <taxon>Peronosporales</taxon>
        <taxon>Peronosporaceae</taxon>
        <taxon>Hyaloperonospora</taxon>
    </lineage>
</organism>
<dbReference type="HOGENOM" id="CLU_2817893_0_0_1"/>
<reference evidence="1" key="2">
    <citation type="submission" date="2015-06" db="UniProtKB">
        <authorList>
            <consortium name="EnsemblProtists"/>
        </authorList>
    </citation>
    <scope>IDENTIFICATION</scope>
    <source>
        <strain evidence="1">Emoy2</strain>
    </source>
</reference>
<dbReference type="InParanoid" id="M4B9K3"/>